<dbReference type="GO" id="GO:0003723">
    <property type="term" value="F:RNA binding"/>
    <property type="evidence" value="ECO:0007669"/>
    <property type="project" value="UniProtKB-UniRule"/>
</dbReference>
<feature type="compositionally biased region" description="Polar residues" evidence="2">
    <location>
        <begin position="1"/>
        <end position="12"/>
    </location>
</feature>
<dbReference type="InterPro" id="IPR007201">
    <property type="entry name" value="Mei2-like_Rrm_C"/>
</dbReference>
<sequence>MSPSTNSISRPKTLNHRAPEYNPIPPGITPNSHAPPPFPLPWPCYAAIHHRLPPPPPPASPSLAPPPPLVWSPEICSYVIPSVVPHTTKQQPFYPNYTFTPQNPVATNPSPPPHPPQPGRGCPGQRGEIRAGRGRENSWTRDERVYNGRGSNYNLKFQRRVEYSNDDYKRNNVGFRRDDEKCCRWGMQKEESRHKVTPLKRDEEKTTIMIKNIPYDFPRQELINVLDGFCKMENAKSRNEGTSQEDVIYAYDFLYLPIDFKTNKGRGFAFVNFTNASAVWRFFDTFHLKTWDFVQYNKWPKKIVIASAKIQKALVKQFSGSTFECGTNEFLPVCFYPPRDGSGQPVELTVIGKRSSNKRAVSHRETRNNHKA</sequence>
<keyword evidence="5" id="KW-1185">Reference proteome</keyword>
<dbReference type="PROSITE" id="PS50102">
    <property type="entry name" value="RRM"/>
    <property type="match status" value="1"/>
</dbReference>
<dbReference type="InterPro" id="IPR012677">
    <property type="entry name" value="Nucleotide-bd_a/b_plait_sf"/>
</dbReference>
<feature type="compositionally biased region" description="Pro residues" evidence="2">
    <location>
        <begin position="109"/>
        <end position="118"/>
    </location>
</feature>
<feature type="compositionally biased region" description="Basic and acidic residues" evidence="2">
    <location>
        <begin position="127"/>
        <end position="138"/>
    </location>
</feature>
<gene>
    <name evidence="4" type="ORF">BUALT_Bualt15G0019200</name>
</gene>
<protein>
    <recommendedName>
        <fullName evidence="3">RRM domain-containing protein</fullName>
    </recommendedName>
</protein>
<keyword evidence="1" id="KW-0694">RNA-binding</keyword>
<feature type="region of interest" description="Disordered" evidence="2">
    <location>
        <begin position="94"/>
        <end position="138"/>
    </location>
</feature>
<evidence type="ECO:0000259" key="3">
    <source>
        <dbReference type="PROSITE" id="PS50102"/>
    </source>
</evidence>
<evidence type="ECO:0000313" key="4">
    <source>
        <dbReference type="EMBL" id="KAG8368188.1"/>
    </source>
</evidence>
<evidence type="ECO:0000313" key="5">
    <source>
        <dbReference type="Proteomes" id="UP000826271"/>
    </source>
</evidence>
<dbReference type="EMBL" id="WHWC01000015">
    <property type="protein sequence ID" value="KAG8368188.1"/>
    <property type="molecule type" value="Genomic_DNA"/>
</dbReference>
<organism evidence="4 5">
    <name type="scientific">Buddleja alternifolia</name>
    <dbReference type="NCBI Taxonomy" id="168488"/>
    <lineage>
        <taxon>Eukaryota</taxon>
        <taxon>Viridiplantae</taxon>
        <taxon>Streptophyta</taxon>
        <taxon>Embryophyta</taxon>
        <taxon>Tracheophyta</taxon>
        <taxon>Spermatophyta</taxon>
        <taxon>Magnoliopsida</taxon>
        <taxon>eudicotyledons</taxon>
        <taxon>Gunneridae</taxon>
        <taxon>Pentapetalae</taxon>
        <taxon>asterids</taxon>
        <taxon>lamiids</taxon>
        <taxon>Lamiales</taxon>
        <taxon>Scrophulariaceae</taxon>
        <taxon>Buddlejeae</taxon>
        <taxon>Buddleja</taxon>
    </lineage>
</organism>
<comment type="caution">
    <text evidence="4">The sequence shown here is derived from an EMBL/GenBank/DDBJ whole genome shotgun (WGS) entry which is preliminary data.</text>
</comment>
<evidence type="ECO:0000256" key="2">
    <source>
        <dbReference type="SAM" id="MobiDB-lite"/>
    </source>
</evidence>
<dbReference type="AlphaFoldDB" id="A0AAV6WC03"/>
<name>A0AAV6WC03_9LAMI</name>
<proteinExistence type="predicted"/>
<dbReference type="InterPro" id="IPR035979">
    <property type="entry name" value="RBD_domain_sf"/>
</dbReference>
<dbReference type="SUPFAM" id="SSF54928">
    <property type="entry name" value="RNA-binding domain, RBD"/>
    <property type="match status" value="1"/>
</dbReference>
<reference evidence="4" key="1">
    <citation type="submission" date="2019-10" db="EMBL/GenBank/DDBJ databases">
        <authorList>
            <person name="Zhang R."/>
            <person name="Pan Y."/>
            <person name="Wang J."/>
            <person name="Ma R."/>
            <person name="Yu S."/>
        </authorList>
    </citation>
    <scope>NUCLEOTIDE SEQUENCE</scope>
    <source>
        <strain evidence="4">LA-IB0</strain>
        <tissue evidence="4">Leaf</tissue>
    </source>
</reference>
<feature type="region of interest" description="Disordered" evidence="2">
    <location>
        <begin position="1"/>
        <end position="33"/>
    </location>
</feature>
<feature type="compositionally biased region" description="Pro residues" evidence="2">
    <location>
        <begin position="22"/>
        <end position="33"/>
    </location>
</feature>
<dbReference type="Pfam" id="PF04059">
    <property type="entry name" value="RRM_2"/>
    <property type="match status" value="1"/>
</dbReference>
<evidence type="ECO:0000256" key="1">
    <source>
        <dbReference type="PROSITE-ProRule" id="PRU00176"/>
    </source>
</evidence>
<dbReference type="Proteomes" id="UP000826271">
    <property type="component" value="Unassembled WGS sequence"/>
</dbReference>
<accession>A0AAV6WC03</accession>
<dbReference type="InterPro" id="IPR000504">
    <property type="entry name" value="RRM_dom"/>
</dbReference>
<dbReference type="Gene3D" id="3.30.70.330">
    <property type="match status" value="1"/>
</dbReference>
<feature type="domain" description="RRM" evidence="3">
    <location>
        <begin position="206"/>
        <end position="310"/>
    </location>
</feature>